<protein>
    <recommendedName>
        <fullName evidence="4">DUF2993 family protein</fullName>
    </recommendedName>
</protein>
<gene>
    <name evidence="2" type="ORF">GCM10009665_71990</name>
</gene>
<dbReference type="EMBL" id="BAAALF010000244">
    <property type="protein sequence ID" value="GAA1273966.1"/>
    <property type="molecule type" value="Genomic_DNA"/>
</dbReference>
<evidence type="ECO:0000256" key="1">
    <source>
        <dbReference type="SAM" id="SignalP"/>
    </source>
</evidence>
<accession>A0ABN1WZJ4</accession>
<feature type="signal peptide" evidence="1">
    <location>
        <begin position="1"/>
        <end position="27"/>
    </location>
</feature>
<organism evidence="2 3">
    <name type="scientific">Kitasatospora nipponensis</name>
    <dbReference type="NCBI Taxonomy" id="258049"/>
    <lineage>
        <taxon>Bacteria</taxon>
        <taxon>Bacillati</taxon>
        <taxon>Actinomycetota</taxon>
        <taxon>Actinomycetes</taxon>
        <taxon>Kitasatosporales</taxon>
        <taxon>Streptomycetaceae</taxon>
        <taxon>Kitasatospora</taxon>
    </lineage>
</organism>
<evidence type="ECO:0008006" key="4">
    <source>
        <dbReference type="Google" id="ProtNLM"/>
    </source>
</evidence>
<keyword evidence="3" id="KW-1185">Reference proteome</keyword>
<evidence type="ECO:0000313" key="3">
    <source>
        <dbReference type="Proteomes" id="UP001500037"/>
    </source>
</evidence>
<keyword evidence="1" id="KW-0732">Signal</keyword>
<feature type="chain" id="PRO_5047437519" description="DUF2993 family protein" evidence="1">
    <location>
        <begin position="28"/>
        <end position="229"/>
    </location>
</feature>
<reference evidence="2 3" key="1">
    <citation type="journal article" date="2019" name="Int. J. Syst. Evol. Microbiol.">
        <title>The Global Catalogue of Microorganisms (GCM) 10K type strain sequencing project: providing services to taxonomists for standard genome sequencing and annotation.</title>
        <authorList>
            <consortium name="The Broad Institute Genomics Platform"/>
            <consortium name="The Broad Institute Genome Sequencing Center for Infectious Disease"/>
            <person name="Wu L."/>
            <person name="Ma J."/>
        </authorList>
    </citation>
    <scope>NUCLEOTIDE SEQUENCE [LARGE SCALE GENOMIC DNA]</scope>
    <source>
        <strain evidence="2 3">JCM 13004</strain>
    </source>
</reference>
<evidence type="ECO:0000313" key="2">
    <source>
        <dbReference type="EMBL" id="GAA1273966.1"/>
    </source>
</evidence>
<name>A0ABN1WZJ4_9ACTN</name>
<sequence>MTPTAATRRLRFAALAALLCGALVVGADRLAAGLAEHAIADRIAGARPGLAARPDVTVEGFPFLPQAATGTFDQVRVEARRAGGAAGPAVSADVRLRQVRRHGGGYTAAQPDARFRVTLADLAEQLAPGSELTELGPDRLRLSRDLLGRPLTVDLTLTLQGRTVVAHPTTAAYDGRPVDPRQRPQLSQFLGRDLTRTLPDLPIGLTATALRTDAGALTLDARTDHPTLG</sequence>
<comment type="caution">
    <text evidence="2">The sequence shown here is derived from an EMBL/GenBank/DDBJ whole genome shotgun (WGS) entry which is preliminary data.</text>
</comment>
<dbReference type="Proteomes" id="UP001500037">
    <property type="component" value="Unassembled WGS sequence"/>
</dbReference>
<dbReference type="Pfam" id="PF11209">
    <property type="entry name" value="LmeA"/>
    <property type="match status" value="1"/>
</dbReference>
<dbReference type="InterPro" id="IPR021373">
    <property type="entry name" value="DUF2993"/>
</dbReference>
<proteinExistence type="predicted"/>
<dbReference type="RefSeq" id="WP_344446434.1">
    <property type="nucleotide sequence ID" value="NZ_BAAALF010000244.1"/>
</dbReference>